<dbReference type="HOGENOM" id="CLU_1624664_0_0_9"/>
<accession>D4JVE1</accession>
<protein>
    <recommendedName>
        <fullName evidence="3">DUF4347 domain-containing protein</fullName>
    </recommendedName>
</protein>
<reference evidence="1 2" key="1">
    <citation type="submission" date="2010-03" db="EMBL/GenBank/DDBJ databases">
        <title>The genome sequence of Eubacterium siraeum 70/3.</title>
        <authorList>
            <consortium name="metaHIT consortium -- http://www.metahit.eu/"/>
            <person name="Pajon A."/>
            <person name="Turner K."/>
            <person name="Parkhill J."/>
            <person name="Duncan S."/>
            <person name="Flint H."/>
        </authorList>
    </citation>
    <scope>NUCLEOTIDE SEQUENCE [LARGE SCALE GENOMIC DNA]</scope>
    <source>
        <strain evidence="1 2">70/3</strain>
    </source>
</reference>
<reference evidence="1 2" key="2">
    <citation type="submission" date="2010-03" db="EMBL/GenBank/DDBJ databases">
        <authorList>
            <person name="Pajon A."/>
        </authorList>
    </citation>
    <scope>NUCLEOTIDE SEQUENCE [LARGE SCALE GENOMIC DNA]</scope>
    <source>
        <strain evidence="1 2">70/3</strain>
    </source>
</reference>
<dbReference type="Proteomes" id="UP000008803">
    <property type="component" value="Chromosome"/>
</dbReference>
<dbReference type="AlphaFoldDB" id="D4JVE1"/>
<dbReference type="KEGG" id="esu:EUS_20340"/>
<evidence type="ECO:0000313" key="2">
    <source>
        <dbReference type="Proteomes" id="UP000008803"/>
    </source>
</evidence>
<proteinExistence type="predicted"/>
<dbReference type="EMBL" id="FP929044">
    <property type="protein sequence ID" value="CBK97060.1"/>
    <property type="molecule type" value="Genomic_DNA"/>
</dbReference>
<organism evidence="1 2">
    <name type="scientific">[Eubacterium] siraeum 70/3</name>
    <dbReference type="NCBI Taxonomy" id="657319"/>
    <lineage>
        <taxon>Bacteria</taxon>
        <taxon>Bacillati</taxon>
        <taxon>Bacillota</taxon>
        <taxon>Clostridia</taxon>
        <taxon>Eubacteriales</taxon>
        <taxon>Oscillospiraceae</taxon>
        <taxon>Oscillospiraceae incertae sedis</taxon>
    </lineage>
</organism>
<evidence type="ECO:0000313" key="1">
    <source>
        <dbReference type="EMBL" id="CBK97060.1"/>
    </source>
</evidence>
<sequence length="163" mass="18270">MSKGYSGMFNGTKGSRVAFGSTDYMKPTDDFSRYIKRRKDADANGFYDIIAHGNPISIEIQHNGQTITIDHRIAARLFKQDKQYKGQAIRLLSCSTGKLDTGFAQNLANKLNVPVQAPTDILWATPRGTYYVTAGKTVNGRLVQDRSAPGTFRTFYPKRRKKI</sequence>
<dbReference type="BioCyc" id="ESIR657319:G136K-1718-MONOMER"/>
<gene>
    <name evidence="1" type="ORF">EUS_20340</name>
</gene>
<evidence type="ECO:0008006" key="3">
    <source>
        <dbReference type="Google" id="ProtNLM"/>
    </source>
</evidence>
<name>D4JVE1_9FIRM</name>